<dbReference type="Gene3D" id="3.30.160.60">
    <property type="entry name" value="Classic Zinc Finger"/>
    <property type="match status" value="2"/>
</dbReference>
<keyword evidence="5" id="KW-0862">Zinc</keyword>
<keyword evidence="6" id="KW-0539">Nucleus</keyword>
<dbReference type="InterPro" id="IPR036236">
    <property type="entry name" value="Znf_C2H2_sf"/>
</dbReference>
<dbReference type="Pfam" id="PF04082">
    <property type="entry name" value="Fungal_trans"/>
    <property type="match status" value="1"/>
</dbReference>
<dbReference type="GO" id="GO:0005634">
    <property type="term" value="C:nucleus"/>
    <property type="evidence" value="ECO:0007669"/>
    <property type="project" value="UniProtKB-SubCell"/>
</dbReference>
<feature type="domain" description="C2H2-type" evidence="9">
    <location>
        <begin position="48"/>
        <end position="75"/>
    </location>
</feature>
<evidence type="ECO:0000313" key="10">
    <source>
        <dbReference type="EMBL" id="KAF1982749.1"/>
    </source>
</evidence>
<dbReference type="PROSITE" id="PS50157">
    <property type="entry name" value="ZINC_FINGER_C2H2_2"/>
    <property type="match status" value="2"/>
</dbReference>
<dbReference type="Proteomes" id="UP000800041">
    <property type="component" value="Unassembled WGS sequence"/>
</dbReference>
<feature type="compositionally biased region" description="Low complexity" evidence="8">
    <location>
        <begin position="679"/>
        <end position="690"/>
    </location>
</feature>
<reference evidence="10" key="1">
    <citation type="journal article" date="2020" name="Stud. Mycol.">
        <title>101 Dothideomycetes genomes: a test case for predicting lifestyles and emergence of pathogens.</title>
        <authorList>
            <person name="Haridas S."/>
            <person name="Albert R."/>
            <person name="Binder M."/>
            <person name="Bloem J."/>
            <person name="Labutti K."/>
            <person name="Salamov A."/>
            <person name="Andreopoulos B."/>
            <person name="Baker S."/>
            <person name="Barry K."/>
            <person name="Bills G."/>
            <person name="Bluhm B."/>
            <person name="Cannon C."/>
            <person name="Castanera R."/>
            <person name="Culley D."/>
            <person name="Daum C."/>
            <person name="Ezra D."/>
            <person name="Gonzalez J."/>
            <person name="Henrissat B."/>
            <person name="Kuo A."/>
            <person name="Liang C."/>
            <person name="Lipzen A."/>
            <person name="Lutzoni F."/>
            <person name="Magnuson J."/>
            <person name="Mondo S."/>
            <person name="Nolan M."/>
            <person name="Ohm R."/>
            <person name="Pangilinan J."/>
            <person name="Park H.-J."/>
            <person name="Ramirez L."/>
            <person name="Alfaro M."/>
            <person name="Sun H."/>
            <person name="Tritt A."/>
            <person name="Yoshinaga Y."/>
            <person name="Zwiers L.-H."/>
            <person name="Turgeon B."/>
            <person name="Goodwin S."/>
            <person name="Spatafora J."/>
            <person name="Crous P."/>
            <person name="Grigoriev I."/>
        </authorList>
    </citation>
    <scope>NUCLEOTIDE SEQUENCE</scope>
    <source>
        <strain evidence="10">CBS 113979</strain>
    </source>
</reference>
<feature type="region of interest" description="Disordered" evidence="8">
    <location>
        <begin position="101"/>
        <end position="223"/>
    </location>
</feature>
<feature type="domain" description="C2H2-type" evidence="9">
    <location>
        <begin position="76"/>
        <end position="106"/>
    </location>
</feature>
<keyword evidence="2" id="KW-0479">Metal-binding</keyword>
<keyword evidence="11" id="KW-1185">Reference proteome</keyword>
<dbReference type="PROSITE" id="PS00028">
    <property type="entry name" value="ZINC_FINGER_C2H2_1"/>
    <property type="match status" value="1"/>
</dbReference>
<evidence type="ECO:0000313" key="11">
    <source>
        <dbReference type="Proteomes" id="UP000800041"/>
    </source>
</evidence>
<evidence type="ECO:0000259" key="9">
    <source>
        <dbReference type="PROSITE" id="PS50157"/>
    </source>
</evidence>
<dbReference type="PANTHER" id="PTHR40626">
    <property type="entry name" value="MIP31509P"/>
    <property type="match status" value="1"/>
</dbReference>
<gene>
    <name evidence="10" type="ORF">K402DRAFT_339747</name>
</gene>
<organism evidence="10 11">
    <name type="scientific">Aulographum hederae CBS 113979</name>
    <dbReference type="NCBI Taxonomy" id="1176131"/>
    <lineage>
        <taxon>Eukaryota</taxon>
        <taxon>Fungi</taxon>
        <taxon>Dikarya</taxon>
        <taxon>Ascomycota</taxon>
        <taxon>Pezizomycotina</taxon>
        <taxon>Dothideomycetes</taxon>
        <taxon>Pleosporomycetidae</taxon>
        <taxon>Aulographales</taxon>
        <taxon>Aulographaceae</taxon>
    </lineage>
</organism>
<evidence type="ECO:0000256" key="1">
    <source>
        <dbReference type="ARBA" id="ARBA00004123"/>
    </source>
</evidence>
<dbReference type="InterPro" id="IPR007219">
    <property type="entry name" value="XnlR_reg_dom"/>
</dbReference>
<dbReference type="EMBL" id="ML977181">
    <property type="protein sequence ID" value="KAF1982749.1"/>
    <property type="molecule type" value="Genomic_DNA"/>
</dbReference>
<evidence type="ECO:0000256" key="5">
    <source>
        <dbReference type="ARBA" id="ARBA00022833"/>
    </source>
</evidence>
<feature type="region of interest" description="Disordered" evidence="8">
    <location>
        <begin position="1"/>
        <end position="51"/>
    </location>
</feature>
<dbReference type="OrthoDB" id="9439903at2759"/>
<evidence type="ECO:0000256" key="4">
    <source>
        <dbReference type="ARBA" id="ARBA00022771"/>
    </source>
</evidence>
<evidence type="ECO:0000256" key="7">
    <source>
        <dbReference type="PROSITE-ProRule" id="PRU00042"/>
    </source>
</evidence>
<dbReference type="GO" id="GO:0008270">
    <property type="term" value="F:zinc ion binding"/>
    <property type="evidence" value="ECO:0007669"/>
    <property type="project" value="UniProtKB-KW"/>
</dbReference>
<dbReference type="GO" id="GO:0006351">
    <property type="term" value="P:DNA-templated transcription"/>
    <property type="evidence" value="ECO:0007669"/>
    <property type="project" value="InterPro"/>
</dbReference>
<feature type="compositionally biased region" description="Basic and acidic residues" evidence="8">
    <location>
        <begin position="184"/>
        <end position="194"/>
    </location>
</feature>
<dbReference type="PANTHER" id="PTHR40626:SF12">
    <property type="entry name" value="RFEC"/>
    <property type="match status" value="1"/>
</dbReference>
<feature type="region of interest" description="Disordered" evidence="8">
    <location>
        <begin position="678"/>
        <end position="699"/>
    </location>
</feature>
<sequence length="837" mass="93015">MYGALPPEPEPTHVVGQQGRRGVLPSAPGKSQPGPTKTVPQKDSEGKYPCPHCNKSYQHAKHLKRHLLRHTGDRPYQCKLCKDTFSRSDILKRHFQKCSIRRGVPPDTDHLEGSRAHVNRHRSAAGPSDQNYPTSSNPPPPPQFHENSSSSSAVAGMPSYLPQDNMYPGGLPPISTRSRAGSLRRPDGMSDHRRSIPNLDQLPSSRTSFDESPGYATPSSIPPNYHQQLAAFAVPPSQTSGQYPQSFGYATSGNLAEYGQDQQHIKAEDHGTLMYDRDGTSSMQSTQEQALAWFPPNSSEDPQHAFFAGVYTHAANFNDTQTMESWDVGITPTDSKAAALISFCFVDGAPKTPAEFATEARLKSILTGEHIRQFVLFYRNWDRHFPSIHIPTFDFLTAYDGLVLSIACIGAVYSGKMGVHDVRWLMELVGSAVQRATQYDTVNSGVPVNRSLEEVQALILLQILFTWHGNQAQRQRAREEYWKIASVARQAGLLAPLPPGHPAYSMLHQPGPNPSPHEYNNWNWEIWVEQEKRQRVCYLIYTLDCAMAIFWNAQPYIDVNEMKICLPSDDAAWEARTASECAAALGLHGPHAQMTNVNGDRRLKQPDLRTAMKVMMEPSGGFNPGASNVYGKFILIHALHVQIWTAQRHALSGMVSYQSIGSSGPSTPVSHNDWVAADGSSTTTTTNTTGTGAGGSGHVTPVEGNQNPHQQYPQAHHQMLKSIRDALAKWKRAWDIDLDEQYPPSHPTRRDGFCRDPIHFYHLAQQYLQNTRALDWKVDADTRFTGVMFLLKWIKKKVASDSEGRGREIGSIGVADDSYGVEDLTLDMKLLFVPINE</sequence>
<accession>A0A6G1GPR6</accession>
<protein>
    <recommendedName>
        <fullName evidence="9">C2H2-type domain-containing protein</fullName>
    </recommendedName>
</protein>
<dbReference type="GO" id="GO:0000981">
    <property type="term" value="F:DNA-binding transcription factor activity, RNA polymerase II-specific"/>
    <property type="evidence" value="ECO:0007669"/>
    <property type="project" value="InterPro"/>
</dbReference>
<dbReference type="AlphaFoldDB" id="A0A6G1GPR6"/>
<dbReference type="InterPro" id="IPR013087">
    <property type="entry name" value="Znf_C2H2_type"/>
</dbReference>
<dbReference type="SUPFAM" id="SSF57667">
    <property type="entry name" value="beta-beta-alpha zinc fingers"/>
    <property type="match status" value="1"/>
</dbReference>
<dbReference type="SMART" id="SM00355">
    <property type="entry name" value="ZnF_C2H2"/>
    <property type="match status" value="2"/>
</dbReference>
<evidence type="ECO:0000256" key="3">
    <source>
        <dbReference type="ARBA" id="ARBA00022737"/>
    </source>
</evidence>
<evidence type="ECO:0000256" key="6">
    <source>
        <dbReference type="ARBA" id="ARBA00023242"/>
    </source>
</evidence>
<keyword evidence="3" id="KW-0677">Repeat</keyword>
<dbReference type="InterPro" id="IPR051059">
    <property type="entry name" value="VerF-like"/>
</dbReference>
<evidence type="ECO:0000256" key="8">
    <source>
        <dbReference type="SAM" id="MobiDB-lite"/>
    </source>
</evidence>
<evidence type="ECO:0000256" key="2">
    <source>
        <dbReference type="ARBA" id="ARBA00022723"/>
    </source>
</evidence>
<dbReference type="GO" id="GO:0000978">
    <property type="term" value="F:RNA polymerase II cis-regulatory region sequence-specific DNA binding"/>
    <property type="evidence" value="ECO:0007669"/>
    <property type="project" value="InterPro"/>
</dbReference>
<dbReference type="GO" id="GO:0000785">
    <property type="term" value="C:chromatin"/>
    <property type="evidence" value="ECO:0007669"/>
    <property type="project" value="TreeGrafter"/>
</dbReference>
<proteinExistence type="predicted"/>
<dbReference type="CDD" id="cd12148">
    <property type="entry name" value="fungal_TF_MHR"/>
    <property type="match status" value="1"/>
</dbReference>
<keyword evidence="4 7" id="KW-0863">Zinc-finger</keyword>
<name>A0A6G1GPR6_9PEZI</name>
<comment type="subcellular location">
    <subcellularLocation>
        <location evidence="1">Nucleus</location>
    </subcellularLocation>
</comment>